<reference evidence="2" key="1">
    <citation type="submission" date="2021-01" db="EMBL/GenBank/DDBJ databases">
        <authorList>
            <person name="Corre E."/>
            <person name="Pelletier E."/>
            <person name="Niang G."/>
            <person name="Scheremetjew M."/>
            <person name="Finn R."/>
            <person name="Kale V."/>
            <person name="Holt S."/>
            <person name="Cochrane G."/>
            <person name="Meng A."/>
            <person name="Brown T."/>
            <person name="Cohen L."/>
        </authorList>
    </citation>
    <scope>NUCLEOTIDE SEQUENCE</scope>
    <source>
        <strain evidence="2">CCMP1243</strain>
    </source>
</reference>
<organism evidence="2">
    <name type="scientific">Rhizochromulina marina</name>
    <dbReference type="NCBI Taxonomy" id="1034831"/>
    <lineage>
        <taxon>Eukaryota</taxon>
        <taxon>Sar</taxon>
        <taxon>Stramenopiles</taxon>
        <taxon>Ochrophyta</taxon>
        <taxon>Dictyochophyceae</taxon>
        <taxon>Rhizochromulinales</taxon>
        <taxon>Rhizochromulina</taxon>
    </lineage>
</organism>
<evidence type="ECO:0000256" key="1">
    <source>
        <dbReference type="SAM" id="MobiDB-lite"/>
    </source>
</evidence>
<feature type="region of interest" description="Disordered" evidence="1">
    <location>
        <begin position="328"/>
        <end position="350"/>
    </location>
</feature>
<dbReference type="InterPro" id="IPR032675">
    <property type="entry name" value="LRR_dom_sf"/>
</dbReference>
<dbReference type="PANTHER" id="PTHR24114:SF2">
    <property type="entry name" value="F-BOX DOMAIN-CONTAINING PROTEIN-RELATED"/>
    <property type="match status" value="1"/>
</dbReference>
<feature type="compositionally biased region" description="Basic residues" evidence="1">
    <location>
        <begin position="334"/>
        <end position="350"/>
    </location>
</feature>
<sequence length="350" mass="37807">MGPKKKDGQKKASAEPDPGEMPETLLTQYQKFCKMTAMPLCEQVIQTLTDEEKKEAFLASKQLVVHPADPRDPTEPRIGPGGMRAICTSILGTAPGMIPYKGVNCLRIWWSKIGDDGACALAELLRLGGSEVQINYLELWDNQIGPRGALALGRSLMVGNNRSLLTLKLDYNRSLGTEGVAALCRGLRTNSTLKQLHLPFCNIDADGGAPIGDMLAFSKLGLTLLNLRGNYLGDAGLGNLCPGLSRTASLTELSLADNSIGSNPDDLEPLRMFSETLMTSTTLCRIDLNHNRLHAEAAEVLLPALAPENARIQMFTVDPDLPTEIFEKLNRAGGGKKGKKGKKGGKKKKK</sequence>
<protein>
    <submittedName>
        <fullName evidence="2">Uncharacterized protein</fullName>
    </submittedName>
</protein>
<feature type="compositionally biased region" description="Basic and acidic residues" evidence="1">
    <location>
        <begin position="1"/>
        <end position="14"/>
    </location>
</feature>
<dbReference type="SMART" id="SM00368">
    <property type="entry name" value="LRR_RI"/>
    <property type="match status" value="5"/>
</dbReference>
<name>A0A7S2SFQ2_9STRA</name>
<gene>
    <name evidence="2" type="ORF">RMAR1173_LOCUS13733</name>
</gene>
<proteinExistence type="predicted"/>
<dbReference type="PANTHER" id="PTHR24114">
    <property type="entry name" value="LEUCINE RICH REPEAT FAMILY PROTEIN"/>
    <property type="match status" value="1"/>
</dbReference>
<dbReference type="Gene3D" id="3.80.10.10">
    <property type="entry name" value="Ribonuclease Inhibitor"/>
    <property type="match status" value="2"/>
</dbReference>
<dbReference type="AlphaFoldDB" id="A0A7S2SFQ2"/>
<accession>A0A7S2SFQ2</accession>
<dbReference type="SUPFAM" id="SSF52047">
    <property type="entry name" value="RNI-like"/>
    <property type="match status" value="1"/>
</dbReference>
<dbReference type="InterPro" id="IPR052394">
    <property type="entry name" value="LRR-containing"/>
</dbReference>
<feature type="region of interest" description="Disordered" evidence="1">
    <location>
        <begin position="1"/>
        <end position="22"/>
    </location>
</feature>
<dbReference type="Pfam" id="PF13516">
    <property type="entry name" value="LRR_6"/>
    <property type="match status" value="3"/>
</dbReference>
<dbReference type="InterPro" id="IPR001611">
    <property type="entry name" value="Leu-rich_rpt"/>
</dbReference>
<dbReference type="EMBL" id="HBHJ01020740">
    <property type="protein sequence ID" value="CAD9697024.1"/>
    <property type="molecule type" value="Transcribed_RNA"/>
</dbReference>
<evidence type="ECO:0000313" key="2">
    <source>
        <dbReference type="EMBL" id="CAD9697024.1"/>
    </source>
</evidence>
<dbReference type="Pfam" id="PF00560">
    <property type="entry name" value="LRR_1"/>
    <property type="match status" value="1"/>
</dbReference>